<accession>A0ABQ6K4Q4</accession>
<organism evidence="1 2">
    <name type="scientific">Pseudolysinimonas kribbensis</name>
    <dbReference type="NCBI Taxonomy" id="433641"/>
    <lineage>
        <taxon>Bacteria</taxon>
        <taxon>Bacillati</taxon>
        <taxon>Actinomycetota</taxon>
        <taxon>Actinomycetes</taxon>
        <taxon>Micrococcales</taxon>
        <taxon>Microbacteriaceae</taxon>
        <taxon>Pseudolysinimonas</taxon>
    </lineage>
</organism>
<protein>
    <recommendedName>
        <fullName evidence="3">Glycosyl hydrolase family 32 N-terminal domain-containing protein</fullName>
    </recommendedName>
</protein>
<dbReference type="InterPro" id="IPR023296">
    <property type="entry name" value="Glyco_hydro_beta-prop_sf"/>
</dbReference>
<dbReference type="EMBL" id="BSVB01000001">
    <property type="protein sequence ID" value="GMA94957.1"/>
    <property type="molecule type" value="Genomic_DNA"/>
</dbReference>
<dbReference type="Gene3D" id="2.115.10.20">
    <property type="entry name" value="Glycosyl hydrolase domain, family 43"/>
    <property type="match status" value="1"/>
</dbReference>
<comment type="caution">
    <text evidence="1">The sequence shown here is derived from an EMBL/GenBank/DDBJ whole genome shotgun (WGS) entry which is preliminary data.</text>
</comment>
<gene>
    <name evidence="1" type="ORF">GCM10025881_17810</name>
</gene>
<evidence type="ECO:0008006" key="3">
    <source>
        <dbReference type="Google" id="ProtNLM"/>
    </source>
</evidence>
<evidence type="ECO:0000313" key="1">
    <source>
        <dbReference type="EMBL" id="GMA94957.1"/>
    </source>
</evidence>
<keyword evidence="2" id="KW-1185">Reference proteome</keyword>
<dbReference type="SUPFAM" id="SSF75005">
    <property type="entry name" value="Arabinanase/levansucrase/invertase"/>
    <property type="match status" value="1"/>
</dbReference>
<name>A0ABQ6K4Q4_9MICO</name>
<proteinExistence type="predicted"/>
<sequence length="229" mass="24563">MFYTGSRFPSPSDDANIESIVAASSRDLHDWDTASGAALEADPRWYELLGSGTWHEQAWRDPWVVADPRGGWHMLLTARAAEGADERDRGVIGHAVSEDLLRWEARPPLSRPGSGFAHLEVVQWVLVEGRPVVVFSCDAEHLAGERAADGARGGVWAVPAGEIGTEIGVESATLLTDESIYAGRIARSRSGEWVLLGFENVGERGVRRPAVRSAPVAMDDPGSAGVPSG</sequence>
<evidence type="ECO:0000313" key="2">
    <source>
        <dbReference type="Proteomes" id="UP001157034"/>
    </source>
</evidence>
<dbReference type="Proteomes" id="UP001157034">
    <property type="component" value="Unassembled WGS sequence"/>
</dbReference>
<reference evidence="2" key="1">
    <citation type="journal article" date="2019" name="Int. J. Syst. Evol. Microbiol.">
        <title>The Global Catalogue of Microorganisms (GCM) 10K type strain sequencing project: providing services to taxonomists for standard genome sequencing and annotation.</title>
        <authorList>
            <consortium name="The Broad Institute Genomics Platform"/>
            <consortium name="The Broad Institute Genome Sequencing Center for Infectious Disease"/>
            <person name="Wu L."/>
            <person name="Ma J."/>
        </authorList>
    </citation>
    <scope>NUCLEOTIDE SEQUENCE [LARGE SCALE GENOMIC DNA]</scope>
    <source>
        <strain evidence="2">NBRC 108894</strain>
    </source>
</reference>